<proteinExistence type="predicted"/>
<sequence length="137" mass="14232">MHRLAVLFCLGGLAAPAAADVFPFKTPSGNIQCYVGVGDSSDIDCTIWDRAGPPAAPKPASCRGPWGHRVQMAERGPVSLICGAPGPRNTAPGVEVAPYGQTGRWGGISCSSTPQGLDCRNGSGHGFRLSRASQQVW</sequence>
<evidence type="ECO:0000313" key="3">
    <source>
        <dbReference type="Proteomes" id="UP000199093"/>
    </source>
</evidence>
<evidence type="ECO:0000313" key="2">
    <source>
        <dbReference type="EMBL" id="SDJ27925.1"/>
    </source>
</evidence>
<protein>
    <recommendedName>
        <fullName evidence="4">Ig-like domain-containing protein</fullName>
    </recommendedName>
</protein>
<name>A0A1G8SGP1_9RHOB</name>
<organism evidence="2 3">
    <name type="scientific">Salipiger marinus</name>
    <dbReference type="NCBI Taxonomy" id="555512"/>
    <lineage>
        <taxon>Bacteria</taxon>
        <taxon>Pseudomonadati</taxon>
        <taxon>Pseudomonadota</taxon>
        <taxon>Alphaproteobacteria</taxon>
        <taxon>Rhodobacterales</taxon>
        <taxon>Roseobacteraceae</taxon>
        <taxon>Salipiger</taxon>
    </lineage>
</organism>
<dbReference type="EMBL" id="FNEJ01000024">
    <property type="protein sequence ID" value="SDJ27925.1"/>
    <property type="molecule type" value="Genomic_DNA"/>
</dbReference>
<feature type="signal peptide" evidence="1">
    <location>
        <begin position="1"/>
        <end position="19"/>
    </location>
</feature>
<dbReference type="AlphaFoldDB" id="A0A1G8SGP1"/>
<dbReference type="OrthoDB" id="495539at2"/>
<keyword evidence="3" id="KW-1185">Reference proteome</keyword>
<dbReference type="RefSeq" id="WP_089850802.1">
    <property type="nucleotide sequence ID" value="NZ_FNEJ01000024.1"/>
</dbReference>
<accession>A0A1G8SGP1</accession>
<dbReference type="Proteomes" id="UP000199093">
    <property type="component" value="Unassembled WGS sequence"/>
</dbReference>
<dbReference type="Pfam" id="PF20341">
    <property type="entry name" value="DUF6636"/>
    <property type="match status" value="1"/>
</dbReference>
<feature type="chain" id="PRO_5011787281" description="Ig-like domain-containing protein" evidence="1">
    <location>
        <begin position="20"/>
        <end position="137"/>
    </location>
</feature>
<dbReference type="STRING" id="555512.SAMN04487993_102438"/>
<evidence type="ECO:0008006" key="4">
    <source>
        <dbReference type="Google" id="ProtNLM"/>
    </source>
</evidence>
<reference evidence="3" key="1">
    <citation type="submission" date="2016-10" db="EMBL/GenBank/DDBJ databases">
        <authorList>
            <person name="Varghese N."/>
            <person name="Submissions S."/>
        </authorList>
    </citation>
    <scope>NUCLEOTIDE SEQUENCE [LARGE SCALE GENOMIC DNA]</scope>
    <source>
        <strain evidence="3">DSM 26424</strain>
    </source>
</reference>
<gene>
    <name evidence="2" type="ORF">SAMN04487993_102438</name>
</gene>
<keyword evidence="1" id="KW-0732">Signal</keyword>
<evidence type="ECO:0000256" key="1">
    <source>
        <dbReference type="SAM" id="SignalP"/>
    </source>
</evidence>
<dbReference type="InterPro" id="IPR046576">
    <property type="entry name" value="DUF6636"/>
</dbReference>